<keyword evidence="2" id="KW-1185">Reference proteome</keyword>
<organism evidence="1 2">
    <name type="scientific">Panicum virgatum</name>
    <name type="common">Blackwell switchgrass</name>
    <dbReference type="NCBI Taxonomy" id="38727"/>
    <lineage>
        <taxon>Eukaryota</taxon>
        <taxon>Viridiplantae</taxon>
        <taxon>Streptophyta</taxon>
        <taxon>Embryophyta</taxon>
        <taxon>Tracheophyta</taxon>
        <taxon>Spermatophyta</taxon>
        <taxon>Magnoliopsida</taxon>
        <taxon>Liliopsida</taxon>
        <taxon>Poales</taxon>
        <taxon>Poaceae</taxon>
        <taxon>PACMAD clade</taxon>
        <taxon>Panicoideae</taxon>
        <taxon>Panicodae</taxon>
        <taxon>Paniceae</taxon>
        <taxon>Panicinae</taxon>
        <taxon>Panicum</taxon>
        <taxon>Panicum sect. Hiantes</taxon>
    </lineage>
</organism>
<protein>
    <submittedName>
        <fullName evidence="1">Uncharacterized protein</fullName>
    </submittedName>
</protein>
<evidence type="ECO:0000313" key="1">
    <source>
        <dbReference type="EMBL" id="KAG2546978.1"/>
    </source>
</evidence>
<accession>A0A8T0NDP3</accession>
<dbReference type="AlphaFoldDB" id="A0A8T0NDP3"/>
<name>A0A8T0NDP3_PANVG</name>
<proteinExistence type="predicted"/>
<reference evidence="1" key="1">
    <citation type="submission" date="2020-05" db="EMBL/GenBank/DDBJ databases">
        <title>WGS assembly of Panicum virgatum.</title>
        <authorList>
            <person name="Lovell J.T."/>
            <person name="Jenkins J."/>
            <person name="Shu S."/>
            <person name="Juenger T.E."/>
            <person name="Schmutz J."/>
        </authorList>
    </citation>
    <scope>NUCLEOTIDE SEQUENCE</scope>
    <source>
        <strain evidence="1">AP13</strain>
    </source>
</reference>
<sequence>MELLMLCTKGHRISGLRAGKRYEIMNVVAKAHMITVILVLVLPQPHERLLHYHRYPVLEI</sequence>
<dbReference type="EMBL" id="CM029053">
    <property type="protein sequence ID" value="KAG2546978.1"/>
    <property type="molecule type" value="Genomic_DNA"/>
</dbReference>
<dbReference type="Proteomes" id="UP000823388">
    <property type="component" value="Chromosome 9K"/>
</dbReference>
<evidence type="ECO:0000313" key="2">
    <source>
        <dbReference type="Proteomes" id="UP000823388"/>
    </source>
</evidence>
<comment type="caution">
    <text evidence="1">The sequence shown here is derived from an EMBL/GenBank/DDBJ whole genome shotgun (WGS) entry which is preliminary data.</text>
</comment>
<gene>
    <name evidence="1" type="ORF">PVAP13_9KG063700</name>
</gene>